<evidence type="ECO:0000313" key="4">
    <source>
        <dbReference type="Proteomes" id="UP000092482"/>
    </source>
</evidence>
<name>A0A1B1NG68_9MICO</name>
<dbReference type="CDD" id="cd03784">
    <property type="entry name" value="GT1_Gtf-like"/>
    <property type="match status" value="1"/>
</dbReference>
<accession>A0A1B1NG68</accession>
<dbReference type="GO" id="GO:0016758">
    <property type="term" value="F:hexosyltransferase activity"/>
    <property type="evidence" value="ECO:0007669"/>
    <property type="project" value="InterPro"/>
</dbReference>
<dbReference type="PANTHER" id="PTHR48050:SF13">
    <property type="entry name" value="STEROL 3-BETA-GLUCOSYLTRANSFERASE UGT80A2"/>
    <property type="match status" value="1"/>
</dbReference>
<organism evidence="3 4">
    <name type="scientific">Serinicoccus hydrothermalis</name>
    <dbReference type="NCBI Taxonomy" id="1758689"/>
    <lineage>
        <taxon>Bacteria</taxon>
        <taxon>Bacillati</taxon>
        <taxon>Actinomycetota</taxon>
        <taxon>Actinomycetes</taxon>
        <taxon>Micrococcales</taxon>
        <taxon>Ornithinimicrobiaceae</taxon>
        <taxon>Serinicoccus</taxon>
    </lineage>
</organism>
<dbReference type="SUPFAM" id="SSF53756">
    <property type="entry name" value="UDP-Glycosyltransferase/glycogen phosphorylase"/>
    <property type="match status" value="1"/>
</dbReference>
<dbReference type="KEGG" id="serj:SGUI_3040"/>
<dbReference type="InterPro" id="IPR010610">
    <property type="entry name" value="EryCIII-like_C"/>
</dbReference>
<dbReference type="EMBL" id="CP014989">
    <property type="protein sequence ID" value="ANS80436.1"/>
    <property type="molecule type" value="Genomic_DNA"/>
</dbReference>
<dbReference type="GO" id="GO:0005975">
    <property type="term" value="P:carbohydrate metabolic process"/>
    <property type="evidence" value="ECO:0007669"/>
    <property type="project" value="InterPro"/>
</dbReference>
<dbReference type="GO" id="GO:0033072">
    <property type="term" value="P:vancomycin biosynthetic process"/>
    <property type="evidence" value="ECO:0007669"/>
    <property type="project" value="UniProtKB-ARBA"/>
</dbReference>
<dbReference type="InterPro" id="IPR002213">
    <property type="entry name" value="UDP_glucos_trans"/>
</dbReference>
<dbReference type="Pfam" id="PF06722">
    <property type="entry name" value="EryCIII-like_C"/>
    <property type="match status" value="1"/>
</dbReference>
<keyword evidence="4" id="KW-1185">Reference proteome</keyword>
<dbReference type="PANTHER" id="PTHR48050">
    <property type="entry name" value="STEROL 3-BETA-GLUCOSYLTRANSFERASE"/>
    <property type="match status" value="1"/>
</dbReference>
<dbReference type="GO" id="GO:0008194">
    <property type="term" value="F:UDP-glycosyltransferase activity"/>
    <property type="evidence" value="ECO:0007669"/>
    <property type="project" value="InterPro"/>
</dbReference>
<feature type="domain" description="Erythromycin biosynthesis protein CIII-like C-terminal" evidence="2">
    <location>
        <begin position="295"/>
        <end position="382"/>
    </location>
</feature>
<feature type="domain" description="Glycosyltransferase family 28 N-terminal" evidence="1">
    <location>
        <begin position="3"/>
        <end position="41"/>
    </location>
</feature>
<dbReference type="STRING" id="1758689.SGUI_3040"/>
<dbReference type="InterPro" id="IPR004276">
    <property type="entry name" value="GlycoTrans_28_N"/>
</dbReference>
<protein>
    <submittedName>
        <fullName evidence="3">Putative glycosyltransferase</fullName>
    </submittedName>
</protein>
<evidence type="ECO:0000259" key="2">
    <source>
        <dbReference type="Pfam" id="PF06722"/>
    </source>
</evidence>
<keyword evidence="3" id="KW-0808">Transferase</keyword>
<sequence>MKVVVAAIGSRGDVLPFTHLAGRFADAGHEVTLVTHATLVGAGHPGLRVADVSSDPEELLAGPAARAVRRGSPRQLSRNRQLFADFIDSARQPSLEALDRADVLVASTFAIAAVHEALDRSVPVVRAHMWPEHADLRGVMPLLPYSWWLPAPARVLARRALRRVEPYLGGVDGGWRRGRLHLVARHPVSLTTSTLGSLYAYSPELVADEPTDGTVTGWWTGSGPDRPLTPRVAQALDHGGDWIYVGFGSMHQRDPGALLRRVDAVCARLGVRAVVQVPGAPAVDLPHLLAVTDEPHDELFRRVHAVVHHGGAGTTGAAVRAGAPSVVVPHFADQFYWGSRLHLLGVAPRPVPRALATTGALARAVEAALDAPVRRQARELAARVRGQDGCGVAVRQVEEWLAHAESR</sequence>
<dbReference type="AlphaFoldDB" id="A0A1B1NG68"/>
<gene>
    <name evidence="3" type="ORF">SGUI_3040</name>
</gene>
<reference evidence="3 4" key="1">
    <citation type="submission" date="2016-03" db="EMBL/GenBank/DDBJ databases">
        <title>Shallow-sea hydrothermal system.</title>
        <authorList>
            <person name="Tang K."/>
        </authorList>
    </citation>
    <scope>NUCLEOTIDE SEQUENCE [LARGE SCALE GENOMIC DNA]</scope>
    <source>
        <strain evidence="3 4">JLT9</strain>
    </source>
</reference>
<dbReference type="Pfam" id="PF03033">
    <property type="entry name" value="Glyco_transf_28"/>
    <property type="match status" value="1"/>
</dbReference>
<evidence type="ECO:0000259" key="1">
    <source>
        <dbReference type="Pfam" id="PF03033"/>
    </source>
</evidence>
<evidence type="ECO:0000313" key="3">
    <source>
        <dbReference type="EMBL" id="ANS80436.1"/>
    </source>
</evidence>
<dbReference type="InterPro" id="IPR050426">
    <property type="entry name" value="Glycosyltransferase_28"/>
</dbReference>
<dbReference type="FunFam" id="3.40.50.2000:FF:000009">
    <property type="entry name" value="Sterol 3-beta-glucosyltransferase UGT80A2"/>
    <property type="match status" value="1"/>
</dbReference>
<proteinExistence type="predicted"/>
<dbReference type="Proteomes" id="UP000092482">
    <property type="component" value="Chromosome"/>
</dbReference>
<dbReference type="Gene3D" id="3.40.50.2000">
    <property type="entry name" value="Glycogen Phosphorylase B"/>
    <property type="match status" value="2"/>
</dbReference>